<feature type="non-terminal residue" evidence="1">
    <location>
        <position position="190"/>
    </location>
</feature>
<evidence type="ECO:0000313" key="1">
    <source>
        <dbReference type="EMBL" id="KAJ2788556.1"/>
    </source>
</evidence>
<evidence type="ECO:0000313" key="2">
    <source>
        <dbReference type="Proteomes" id="UP001140087"/>
    </source>
</evidence>
<protein>
    <submittedName>
        <fullName evidence="1">Uncharacterized protein</fullName>
    </submittedName>
</protein>
<sequence length="190" mass="20928">CRRCRRRCRVDGRAPARWAAPALLARCATRATLPTCPRSRPPCPKSMDGGPSSPCARAPRCRRQSPCATGPRPRPSRASRAAPPPPSPPPIGLCSSSRLPIPRSRQPRHRPHRPQRHRRRRRRPCPATSWRTWPAARGAGRRCGAGGRRRQRAARADARTRPARPRTSFARCSGRPAAAQPRAKPTAKGA</sequence>
<proteinExistence type="predicted"/>
<gene>
    <name evidence="1" type="ORF">H4R21_006973</name>
</gene>
<accession>A0ACC1KE67</accession>
<name>A0ACC1KE67_9FUNG</name>
<dbReference type="EMBL" id="JANBUN010004039">
    <property type="protein sequence ID" value="KAJ2788556.1"/>
    <property type="molecule type" value="Genomic_DNA"/>
</dbReference>
<organism evidence="1 2">
    <name type="scientific">Coemansia helicoidea</name>
    <dbReference type="NCBI Taxonomy" id="1286919"/>
    <lineage>
        <taxon>Eukaryota</taxon>
        <taxon>Fungi</taxon>
        <taxon>Fungi incertae sedis</taxon>
        <taxon>Zoopagomycota</taxon>
        <taxon>Kickxellomycotina</taxon>
        <taxon>Kickxellomycetes</taxon>
        <taxon>Kickxellales</taxon>
        <taxon>Kickxellaceae</taxon>
        <taxon>Coemansia</taxon>
    </lineage>
</organism>
<feature type="non-terminal residue" evidence="1">
    <location>
        <position position="1"/>
    </location>
</feature>
<keyword evidence="2" id="KW-1185">Reference proteome</keyword>
<comment type="caution">
    <text evidence="1">The sequence shown here is derived from an EMBL/GenBank/DDBJ whole genome shotgun (WGS) entry which is preliminary data.</text>
</comment>
<dbReference type="Proteomes" id="UP001140087">
    <property type="component" value="Unassembled WGS sequence"/>
</dbReference>
<reference evidence="1" key="1">
    <citation type="submission" date="2022-07" db="EMBL/GenBank/DDBJ databases">
        <title>Phylogenomic reconstructions and comparative analyses of Kickxellomycotina fungi.</title>
        <authorList>
            <person name="Reynolds N.K."/>
            <person name="Stajich J.E."/>
            <person name="Barry K."/>
            <person name="Grigoriev I.V."/>
            <person name="Crous P."/>
            <person name="Smith M.E."/>
        </authorList>
    </citation>
    <scope>NUCLEOTIDE SEQUENCE</scope>
    <source>
        <strain evidence="1">BCRC 34780</strain>
    </source>
</reference>